<proteinExistence type="predicted"/>
<accession>A0A3D9L1A0</accession>
<name>A0A3D9L1A0_MARFU</name>
<evidence type="ECO:0000256" key="1">
    <source>
        <dbReference type="SAM" id="Phobius"/>
    </source>
</evidence>
<sequence>MRIPNYLKRGLIIVFVLFAFYFSRQYIIHLIVTFYEDYSIDGLISEVIGGITTSVIIFIFYIILTPIIEISPKILRYDDGKYRLKIYNSSLFAAYEVRAIFTKVTPIKANNGKRNVEVNDIPTTIAYLEYLPSMYNLESRKNGNTFAIVYTIEEGEDIFSVLSDKKDSSYYRLTISCKNGFTGLRKIKTENYTYKTSVIDKKEFASGATFKRI</sequence>
<dbReference type="RefSeq" id="WP_115869237.1">
    <property type="nucleotide sequence ID" value="NZ_QREG01000017.1"/>
</dbReference>
<keyword evidence="1" id="KW-0812">Transmembrane</keyword>
<keyword evidence="3" id="KW-1185">Reference proteome</keyword>
<keyword evidence="1" id="KW-0472">Membrane</keyword>
<keyword evidence="1" id="KW-1133">Transmembrane helix</keyword>
<dbReference type="EMBL" id="QREG01000017">
    <property type="protein sequence ID" value="RED95598.1"/>
    <property type="molecule type" value="Genomic_DNA"/>
</dbReference>
<feature type="transmembrane region" description="Helical" evidence="1">
    <location>
        <begin position="12"/>
        <end position="35"/>
    </location>
</feature>
<protein>
    <submittedName>
        <fullName evidence="2">Uncharacterized protein</fullName>
    </submittedName>
</protein>
<dbReference type="AlphaFoldDB" id="A0A3D9L1A0"/>
<dbReference type="OrthoDB" id="1343876at2"/>
<organism evidence="2 3">
    <name type="scientific">Marinoscillum furvescens DSM 4134</name>
    <dbReference type="NCBI Taxonomy" id="1122208"/>
    <lineage>
        <taxon>Bacteria</taxon>
        <taxon>Pseudomonadati</taxon>
        <taxon>Bacteroidota</taxon>
        <taxon>Cytophagia</taxon>
        <taxon>Cytophagales</taxon>
        <taxon>Reichenbachiellaceae</taxon>
        <taxon>Marinoscillum</taxon>
    </lineage>
</organism>
<gene>
    <name evidence="2" type="ORF">C7460_11747</name>
</gene>
<dbReference type="Proteomes" id="UP000256779">
    <property type="component" value="Unassembled WGS sequence"/>
</dbReference>
<evidence type="ECO:0000313" key="3">
    <source>
        <dbReference type="Proteomes" id="UP000256779"/>
    </source>
</evidence>
<evidence type="ECO:0000313" key="2">
    <source>
        <dbReference type="EMBL" id="RED95598.1"/>
    </source>
</evidence>
<feature type="transmembrane region" description="Helical" evidence="1">
    <location>
        <begin position="47"/>
        <end position="68"/>
    </location>
</feature>
<comment type="caution">
    <text evidence="2">The sequence shown here is derived from an EMBL/GenBank/DDBJ whole genome shotgun (WGS) entry which is preliminary data.</text>
</comment>
<reference evidence="2 3" key="1">
    <citation type="submission" date="2018-07" db="EMBL/GenBank/DDBJ databases">
        <title>Genomic Encyclopedia of Type Strains, Phase IV (KMG-IV): sequencing the most valuable type-strain genomes for metagenomic binning, comparative biology and taxonomic classification.</title>
        <authorList>
            <person name="Goeker M."/>
        </authorList>
    </citation>
    <scope>NUCLEOTIDE SEQUENCE [LARGE SCALE GENOMIC DNA]</scope>
    <source>
        <strain evidence="2 3">DSM 4134</strain>
    </source>
</reference>